<evidence type="ECO:0000259" key="3">
    <source>
        <dbReference type="PROSITE" id="PS50943"/>
    </source>
</evidence>
<dbReference type="GO" id="GO:0003677">
    <property type="term" value="F:DNA binding"/>
    <property type="evidence" value="ECO:0007669"/>
    <property type="project" value="UniProtKB-KW"/>
</dbReference>
<dbReference type="PROSITE" id="PS50943">
    <property type="entry name" value="HTH_CROC1"/>
    <property type="match status" value="1"/>
</dbReference>
<dbReference type="Pfam" id="PF01381">
    <property type="entry name" value="HTH_3"/>
    <property type="match status" value="1"/>
</dbReference>
<dbReference type="InterPro" id="IPR010982">
    <property type="entry name" value="Lambda_DNA-bd_dom_sf"/>
</dbReference>
<dbReference type="EMBL" id="QVOQ01000022">
    <property type="protein sequence ID" value="MCX7579684.1"/>
    <property type="molecule type" value="Genomic_DNA"/>
</dbReference>
<dbReference type="SUPFAM" id="SSF47413">
    <property type="entry name" value="lambda repressor-like DNA-binding domains"/>
    <property type="match status" value="1"/>
</dbReference>
<dbReference type="Gene3D" id="1.10.260.40">
    <property type="entry name" value="lambda repressor-like DNA-binding domains"/>
    <property type="match status" value="1"/>
</dbReference>
<evidence type="ECO:0000256" key="1">
    <source>
        <dbReference type="ARBA" id="ARBA00023125"/>
    </source>
</evidence>
<evidence type="ECO:0000313" key="5">
    <source>
        <dbReference type="Proteomes" id="UP001080333"/>
    </source>
</evidence>
<reference evidence="4" key="1">
    <citation type="submission" date="2018-08" db="EMBL/GenBank/DDBJ databases">
        <title>Draft genome sequences of Leuconostoc spp. and Weissella spp. with biocontrol potential.</title>
        <authorList>
            <person name="Lo R."/>
            <person name="Ho V.T.T."/>
            <person name="Turner M.S."/>
        </authorList>
    </citation>
    <scope>NUCLEOTIDE SEQUENCE</scope>
    <source>
        <strain evidence="4">156</strain>
    </source>
</reference>
<dbReference type="Proteomes" id="UP001080333">
    <property type="component" value="Unassembled WGS sequence"/>
</dbReference>
<protein>
    <submittedName>
        <fullName evidence="4">Helix-turn-helix domain-containing protein</fullName>
    </submittedName>
</protein>
<evidence type="ECO:0000313" key="4">
    <source>
        <dbReference type="EMBL" id="MCX7579684.1"/>
    </source>
</evidence>
<feature type="domain" description="HTH cro/C1-type" evidence="3">
    <location>
        <begin position="8"/>
        <end position="62"/>
    </location>
</feature>
<dbReference type="InterPro" id="IPR001387">
    <property type="entry name" value="Cro/C1-type_HTH"/>
</dbReference>
<dbReference type="PANTHER" id="PTHR46558:SF11">
    <property type="entry name" value="HTH-TYPE TRANSCRIPTIONAL REGULATOR XRE"/>
    <property type="match status" value="1"/>
</dbReference>
<dbReference type="RefSeq" id="WP_114666896.1">
    <property type="nucleotide sequence ID" value="NZ_BMBR01000002.1"/>
</dbReference>
<feature type="region of interest" description="Disordered" evidence="2">
    <location>
        <begin position="70"/>
        <end position="90"/>
    </location>
</feature>
<dbReference type="AlphaFoldDB" id="A0A9X3IPR7"/>
<accession>A0A9X3IPR7</accession>
<keyword evidence="1" id="KW-0238">DNA-binding</keyword>
<name>A0A9X3IPR7_9LACO</name>
<proteinExistence type="predicted"/>
<evidence type="ECO:0000256" key="2">
    <source>
        <dbReference type="SAM" id="MobiDB-lite"/>
    </source>
</evidence>
<comment type="caution">
    <text evidence="4">The sequence shown here is derived from an EMBL/GenBank/DDBJ whole genome shotgun (WGS) entry which is preliminary data.</text>
</comment>
<gene>
    <name evidence="4" type="ORF">D0502_09855</name>
</gene>
<dbReference type="SMART" id="SM00530">
    <property type="entry name" value="HTH_XRE"/>
    <property type="match status" value="1"/>
</dbReference>
<sequence length="122" mass="13916">MSITANRIKELRKQKKLTQSELAEKINASRMAIANYETDRNNPSYAMLSLIADALDTTVEYLQGKTDNALKTPVADDNGDENEPLTPNQRHIAYSIDPDVSDEEREDIIKMVQLAMKHRRRI</sequence>
<dbReference type="CDD" id="cd00093">
    <property type="entry name" value="HTH_XRE"/>
    <property type="match status" value="1"/>
</dbReference>
<dbReference type="GeneID" id="97231126"/>
<organism evidence="4 5">
    <name type="scientific">Leuconostoc falkenbergense</name>
    <dbReference type="NCBI Taxonomy" id="2766470"/>
    <lineage>
        <taxon>Bacteria</taxon>
        <taxon>Bacillati</taxon>
        <taxon>Bacillota</taxon>
        <taxon>Bacilli</taxon>
        <taxon>Lactobacillales</taxon>
        <taxon>Lactobacillaceae</taxon>
        <taxon>Leuconostoc</taxon>
    </lineage>
</organism>
<dbReference type="PANTHER" id="PTHR46558">
    <property type="entry name" value="TRACRIPTIONAL REGULATORY PROTEIN-RELATED-RELATED"/>
    <property type="match status" value="1"/>
</dbReference>